<dbReference type="EMBL" id="UOGA01000146">
    <property type="protein sequence ID" value="VAX19133.1"/>
    <property type="molecule type" value="Genomic_DNA"/>
</dbReference>
<evidence type="ECO:0000256" key="1">
    <source>
        <dbReference type="SAM" id="Phobius"/>
    </source>
</evidence>
<keyword evidence="1" id="KW-1133">Transmembrane helix</keyword>
<keyword evidence="1" id="KW-0812">Transmembrane</keyword>
<dbReference type="PANTHER" id="PTHR37946:SF1">
    <property type="entry name" value="SLL1969 PROTEIN"/>
    <property type="match status" value="1"/>
</dbReference>
<sequence>MVTIVFWIAFFLFLLGLVATQLVLYGFRWYEISNRGNFPETIWYDALKVEKYRPVTIFIKECFWAVIYIFSYLPWLIRSILKRKRVEFEPGELVKGKPLIILIHGVFGKSDHFWLMRRRFSSRSIPNILTFEYETINRSLAENCESLRDFLLRIRAKTGMSEAVLIGHSLGGLIAHEYVRRFGESGEVKAVVALGSPFRGTRLAVMALTSKARSLAPSNPIFADIISSRLNTRFLSVYSRYDQFIIPYTNSDHPGADKNREIELCGHTGFFFNKKVFKIIFEWIDGHKENSSGARQPLRENSHMRP</sequence>
<keyword evidence="1" id="KW-0472">Membrane</keyword>
<reference evidence="3" key="1">
    <citation type="submission" date="2018-06" db="EMBL/GenBank/DDBJ databases">
        <authorList>
            <person name="Zhirakovskaya E."/>
        </authorList>
    </citation>
    <scope>NUCLEOTIDE SEQUENCE</scope>
</reference>
<dbReference type="Gene3D" id="3.40.50.1820">
    <property type="entry name" value="alpha/beta hydrolase"/>
    <property type="match status" value="1"/>
</dbReference>
<name>A0A3B1C3H7_9ZZZZ</name>
<feature type="domain" description="AB hydrolase-1" evidence="2">
    <location>
        <begin position="99"/>
        <end position="201"/>
    </location>
</feature>
<dbReference type="PANTHER" id="PTHR37946">
    <property type="entry name" value="SLL1969 PROTEIN"/>
    <property type="match status" value="1"/>
</dbReference>
<dbReference type="InterPro" id="IPR029058">
    <property type="entry name" value="AB_hydrolase_fold"/>
</dbReference>
<gene>
    <name evidence="3" type="ORF">MNBD_NITROSPINAE04-336</name>
</gene>
<dbReference type="Pfam" id="PF00561">
    <property type="entry name" value="Abhydrolase_1"/>
    <property type="match status" value="1"/>
</dbReference>
<dbReference type="InterPro" id="IPR000073">
    <property type="entry name" value="AB_hydrolase_1"/>
</dbReference>
<proteinExistence type="predicted"/>
<protein>
    <recommendedName>
        <fullName evidence="2">AB hydrolase-1 domain-containing protein</fullName>
    </recommendedName>
</protein>
<dbReference type="SUPFAM" id="SSF53474">
    <property type="entry name" value="alpha/beta-Hydrolases"/>
    <property type="match status" value="1"/>
</dbReference>
<feature type="transmembrane region" description="Helical" evidence="1">
    <location>
        <begin position="57"/>
        <end position="77"/>
    </location>
</feature>
<organism evidence="3">
    <name type="scientific">hydrothermal vent metagenome</name>
    <dbReference type="NCBI Taxonomy" id="652676"/>
    <lineage>
        <taxon>unclassified sequences</taxon>
        <taxon>metagenomes</taxon>
        <taxon>ecological metagenomes</taxon>
    </lineage>
</organism>
<evidence type="ECO:0000259" key="2">
    <source>
        <dbReference type="Pfam" id="PF00561"/>
    </source>
</evidence>
<accession>A0A3B1C3H7</accession>
<evidence type="ECO:0000313" key="3">
    <source>
        <dbReference type="EMBL" id="VAX19133.1"/>
    </source>
</evidence>
<dbReference type="AlphaFoldDB" id="A0A3B1C3H7"/>